<keyword evidence="4 8" id="KW-0418">Kinase</keyword>
<evidence type="ECO:0000256" key="2">
    <source>
        <dbReference type="ARBA" id="ARBA00022679"/>
    </source>
</evidence>
<dbReference type="InterPro" id="IPR018955">
    <property type="entry name" value="BCDHK/PDK_N"/>
</dbReference>
<evidence type="ECO:0000259" key="9">
    <source>
        <dbReference type="Pfam" id="PF02518"/>
    </source>
</evidence>
<name>S9V602_9TRYP</name>
<evidence type="ECO:0000256" key="4">
    <source>
        <dbReference type="ARBA" id="ARBA00022777"/>
    </source>
</evidence>
<dbReference type="InterPro" id="IPR036890">
    <property type="entry name" value="HATPase_C_sf"/>
</dbReference>
<evidence type="ECO:0000313" key="11">
    <source>
        <dbReference type="EMBL" id="CAD2215291.1"/>
    </source>
</evidence>
<gene>
    <name evidence="11" type="ORF">ADEAN_000274600</name>
</gene>
<sequence length="431" mass="48461">MRPFRFAAKRMLPLCFQTRYASSVQGTDFVTKELAVMKKKLQFLEESDLANGLVKLYSSRQLKDLSMRKAIFIFSSSTFHAPIYCHEHLPVVLSHAINALDALPVGLNSMPSTLKVRNALLDSFLKLVDCAIPTTKENIKKFEDVLEEIEENHAQVDLVQSIAVGVLELKERVSLHRKALVELKSTSPNWDTIRLTEKDILPYEELAAIQEPLDHINRLIIRYNFLSRMLLNMGSDLKKVGMVDLEINLENVVRGAVDEARQICTDHYGDCPDVDINFSTDSKTFRFAFMSTTIRYIVVELLKNAFRATVEAHMTRNEAGIVTCDDMPPVNVLVHLKEGVKHACIRISDEGNGMPQANLEKAMSYTFTSVSKPAMSLDDGDLLINDSPSPLAGYGYGLPMSRVYAMSFGGDLALQTMEGFGTRAYYYIRLE</sequence>
<evidence type="ECO:0000313" key="12">
    <source>
        <dbReference type="Proteomes" id="UP000515908"/>
    </source>
</evidence>
<dbReference type="Gene3D" id="1.20.140.20">
    <property type="entry name" value="Alpha-ketoacid/pyruvate dehydrogenase kinase, N-terminal domain"/>
    <property type="match status" value="1"/>
</dbReference>
<dbReference type="PANTHER" id="PTHR11947:SF3">
    <property type="entry name" value="[PYRUVATE DEHYDROGENASE (ACETYL-TRANSFERRING)] KINASE, MITOCHONDRIAL"/>
    <property type="match status" value="1"/>
</dbReference>
<dbReference type="InterPro" id="IPR003594">
    <property type="entry name" value="HATPase_dom"/>
</dbReference>
<dbReference type="GO" id="GO:0005524">
    <property type="term" value="F:ATP binding"/>
    <property type="evidence" value="ECO:0007669"/>
    <property type="project" value="UniProtKB-UniRule"/>
</dbReference>
<keyword evidence="6 8" id="KW-0496">Mitochondrion</keyword>
<dbReference type="AlphaFoldDB" id="S9V602"/>
<comment type="subcellular location">
    <subcellularLocation>
        <location evidence="8">Mitochondrion matrix</location>
    </subcellularLocation>
</comment>
<dbReference type="InterPro" id="IPR039028">
    <property type="entry name" value="BCKD/PDK"/>
</dbReference>
<evidence type="ECO:0000256" key="6">
    <source>
        <dbReference type="ARBA" id="ARBA00023128"/>
    </source>
</evidence>
<dbReference type="GO" id="GO:0010906">
    <property type="term" value="P:regulation of glucose metabolic process"/>
    <property type="evidence" value="ECO:0007669"/>
    <property type="project" value="TreeGrafter"/>
</dbReference>
<keyword evidence="12" id="KW-1185">Reference proteome</keyword>
<dbReference type="GO" id="GO:0004740">
    <property type="term" value="F:pyruvate dehydrogenase (acetyl-transferring) kinase activity"/>
    <property type="evidence" value="ECO:0007669"/>
    <property type="project" value="UniProtKB-EC"/>
</dbReference>
<keyword evidence="2 8" id="KW-0808">Transferase</keyword>
<dbReference type="Pfam" id="PF10436">
    <property type="entry name" value="BCDHK_Adom3"/>
    <property type="match status" value="1"/>
</dbReference>
<evidence type="ECO:0000259" key="10">
    <source>
        <dbReference type="Pfam" id="PF10436"/>
    </source>
</evidence>
<dbReference type="InterPro" id="IPR036784">
    <property type="entry name" value="AK/P_DHK_N_sf"/>
</dbReference>
<dbReference type="CDD" id="cd16929">
    <property type="entry name" value="HATPase_PDK-like"/>
    <property type="match status" value="1"/>
</dbReference>
<feature type="domain" description="Histidine kinase/HSP90-like ATPase" evidence="9">
    <location>
        <begin position="293"/>
        <end position="429"/>
    </location>
</feature>
<keyword evidence="5 8" id="KW-0067">ATP-binding</keyword>
<organism evidence="11 12">
    <name type="scientific">Angomonas deanei</name>
    <dbReference type="NCBI Taxonomy" id="59799"/>
    <lineage>
        <taxon>Eukaryota</taxon>
        <taxon>Discoba</taxon>
        <taxon>Euglenozoa</taxon>
        <taxon>Kinetoplastea</taxon>
        <taxon>Metakinetoplastina</taxon>
        <taxon>Trypanosomatida</taxon>
        <taxon>Trypanosomatidae</taxon>
        <taxon>Strigomonadinae</taxon>
        <taxon>Angomonas</taxon>
    </lineage>
</organism>
<comment type="catalytic activity">
    <reaction evidence="7">
        <text>L-seryl-[pyruvate dehydrogenase E1 alpha subunit] + ATP = O-phospho-L-seryl-[pyruvate dehydrogenase E1 alpha subunit] + ADP + H(+)</text>
        <dbReference type="Rhea" id="RHEA:23052"/>
        <dbReference type="Rhea" id="RHEA-COMP:13689"/>
        <dbReference type="Rhea" id="RHEA-COMP:13690"/>
        <dbReference type="ChEBI" id="CHEBI:15378"/>
        <dbReference type="ChEBI" id="CHEBI:29999"/>
        <dbReference type="ChEBI" id="CHEBI:30616"/>
        <dbReference type="ChEBI" id="CHEBI:83421"/>
        <dbReference type="ChEBI" id="CHEBI:456216"/>
        <dbReference type="EC" id="2.7.11.2"/>
    </reaction>
</comment>
<dbReference type="SUPFAM" id="SSF55874">
    <property type="entry name" value="ATPase domain of HSP90 chaperone/DNA topoisomerase II/histidine kinase"/>
    <property type="match status" value="1"/>
</dbReference>
<evidence type="ECO:0000256" key="1">
    <source>
        <dbReference type="ARBA" id="ARBA00006155"/>
    </source>
</evidence>
<evidence type="ECO:0000256" key="7">
    <source>
        <dbReference type="ARBA" id="ARBA00048201"/>
    </source>
</evidence>
<dbReference type="EC" id="2.7.11.-" evidence="8"/>
<evidence type="ECO:0000256" key="8">
    <source>
        <dbReference type="RuleBase" id="RU366032"/>
    </source>
</evidence>
<keyword evidence="3 8" id="KW-0547">Nucleotide-binding</keyword>
<dbReference type="Gene3D" id="3.30.565.10">
    <property type="entry name" value="Histidine kinase-like ATPase, C-terminal domain"/>
    <property type="match status" value="1"/>
</dbReference>
<feature type="domain" description="Branched-chain alpha-ketoacid dehydrogenase kinase/Pyruvate dehydrogenase kinase N-terminal" evidence="10">
    <location>
        <begin position="77"/>
        <end position="228"/>
    </location>
</feature>
<dbReference type="EMBL" id="LR877148">
    <property type="protein sequence ID" value="CAD2215291.1"/>
    <property type="molecule type" value="Genomic_DNA"/>
</dbReference>
<dbReference type="OrthoDB" id="241648at2759"/>
<reference evidence="11 12" key="1">
    <citation type="submission" date="2020-08" db="EMBL/GenBank/DDBJ databases">
        <authorList>
            <person name="Newling K."/>
            <person name="Davey J."/>
            <person name="Forrester S."/>
        </authorList>
    </citation>
    <scope>NUCLEOTIDE SEQUENCE [LARGE SCALE GENOMIC DNA]</scope>
    <source>
        <strain evidence="12">Crithidia deanei Carvalho (ATCC PRA-265)</strain>
    </source>
</reference>
<dbReference type="SUPFAM" id="SSF69012">
    <property type="entry name" value="alpha-ketoacid dehydrogenase kinase, N-terminal domain"/>
    <property type="match status" value="1"/>
</dbReference>
<dbReference type="VEuPathDB" id="TriTrypDB:ADEAN_000274600"/>
<comment type="similarity">
    <text evidence="1 8">Belongs to the PDK/BCKDK protein kinase family.</text>
</comment>
<evidence type="ECO:0000256" key="3">
    <source>
        <dbReference type="ARBA" id="ARBA00022741"/>
    </source>
</evidence>
<dbReference type="Pfam" id="PF02518">
    <property type="entry name" value="HATPase_c"/>
    <property type="match status" value="1"/>
</dbReference>
<accession>S9V602</accession>
<evidence type="ECO:0000256" key="5">
    <source>
        <dbReference type="ARBA" id="ARBA00022840"/>
    </source>
</evidence>
<protein>
    <recommendedName>
        <fullName evidence="8">Protein-serine/threonine kinase</fullName>
        <ecNumber evidence="8">2.7.11.-</ecNumber>
    </recommendedName>
</protein>
<proteinExistence type="inferred from homology"/>
<dbReference type="GO" id="GO:0005759">
    <property type="term" value="C:mitochondrial matrix"/>
    <property type="evidence" value="ECO:0007669"/>
    <property type="project" value="UniProtKB-SubCell"/>
</dbReference>
<dbReference type="SMR" id="S9V602"/>
<dbReference type="PANTHER" id="PTHR11947">
    <property type="entry name" value="PYRUVATE DEHYDROGENASE KINASE"/>
    <property type="match status" value="1"/>
</dbReference>
<dbReference type="Proteomes" id="UP000515908">
    <property type="component" value="Chromosome 04"/>
</dbReference>